<dbReference type="InParanoid" id="A0A674F497"/>
<accession>A0A674F497</accession>
<keyword evidence="2" id="KW-1185">Reference proteome</keyword>
<reference evidence="1" key="1">
    <citation type="submission" date="2025-08" db="UniProtKB">
        <authorList>
            <consortium name="Ensembl"/>
        </authorList>
    </citation>
    <scope>IDENTIFICATION</scope>
</reference>
<evidence type="ECO:0000313" key="1">
    <source>
        <dbReference type="Ensembl" id="ENSSTUP00000115419.1"/>
    </source>
</evidence>
<dbReference type="Proteomes" id="UP000472277">
    <property type="component" value="Chromosome 27"/>
</dbReference>
<dbReference type="SUPFAM" id="SSF118359">
    <property type="entry name" value="Expressed protein At2g23090/F21P24.15"/>
    <property type="match status" value="1"/>
</dbReference>
<organism evidence="1 2">
    <name type="scientific">Salmo trutta</name>
    <name type="common">Brown trout</name>
    <dbReference type="NCBI Taxonomy" id="8032"/>
    <lineage>
        <taxon>Eukaryota</taxon>
        <taxon>Metazoa</taxon>
        <taxon>Chordata</taxon>
        <taxon>Craniata</taxon>
        <taxon>Vertebrata</taxon>
        <taxon>Euteleostomi</taxon>
        <taxon>Actinopterygii</taxon>
        <taxon>Neopterygii</taxon>
        <taxon>Teleostei</taxon>
        <taxon>Protacanthopterygii</taxon>
        <taxon>Salmoniformes</taxon>
        <taxon>Salmonidae</taxon>
        <taxon>Salmoninae</taxon>
        <taxon>Salmo</taxon>
    </lineage>
</organism>
<dbReference type="Ensembl" id="ENSSTUT00000123497.1">
    <property type="protein sequence ID" value="ENSSTUP00000115419.1"/>
    <property type="gene ID" value="ENSSTUG00000050853.1"/>
</dbReference>
<proteinExistence type="predicted"/>
<evidence type="ECO:0000313" key="2">
    <source>
        <dbReference type="Proteomes" id="UP000472277"/>
    </source>
</evidence>
<dbReference type="GeneTree" id="ENSGT00990000210302"/>
<sequence>QAVTQQNVESVKRELILSAGTVHMKWVKQLLTSSMLCLIFIDADLKTFKQHSDSKHPKSPMVPVLVDVQA</sequence>
<name>A0A674F497_SALTR</name>
<reference evidence="1" key="2">
    <citation type="submission" date="2025-09" db="UniProtKB">
        <authorList>
            <consortium name="Ensembl"/>
        </authorList>
    </citation>
    <scope>IDENTIFICATION</scope>
</reference>
<protein>
    <submittedName>
        <fullName evidence="1">Uncharacterized protein</fullName>
    </submittedName>
</protein>
<dbReference type="AlphaFoldDB" id="A0A674F497"/>